<dbReference type="Proteomes" id="UP000610527">
    <property type="component" value="Unassembled WGS sequence"/>
</dbReference>
<sequence>MPWTMDDYPNTWKHFDELERKKAIDIGNAMLKDGYKEGDVIPIATQQAKDWYKDASKAELDELKHKHVTQHQKDQSANPKLNDKNVHVYFEEDEWKVKTEGAKQASDTFEKKADATKRAQAIADNRGTTVIEHKKSESSQ</sequence>
<comment type="caution">
    <text evidence="1">The sequence shown here is derived from an EMBL/GenBank/DDBJ whole genome shotgun (WGS) entry which is preliminary data.</text>
</comment>
<gene>
    <name evidence="1" type="ORF">HUN84_01555</name>
</gene>
<protein>
    <submittedName>
        <fullName evidence="1">DUF2188 domain-containing protein</fullName>
    </submittedName>
</protein>
<dbReference type="GeneID" id="74185280"/>
<name>A0ABX2LI35_9STAP</name>
<dbReference type="Pfam" id="PF09954">
    <property type="entry name" value="DUF2188"/>
    <property type="match status" value="1"/>
</dbReference>
<reference evidence="1 2" key="1">
    <citation type="submission" date="2020-06" db="EMBL/GenBank/DDBJ databases">
        <title>Staphylococcus borealis sp. nov. -A novel member of the Staphylococcaceae family isolated from skin and blood in humans.</title>
        <authorList>
            <person name="Pain M."/>
            <person name="Wolden R."/>
            <person name="Jaen-Luchoro D."/>
            <person name="Salva-Serra F."/>
            <person name="Iglesias B.P."/>
            <person name="Karlsson R."/>
            <person name="Klingenberg C."/>
            <person name="Cavanagh J.P."/>
        </authorList>
    </citation>
    <scope>NUCLEOTIDE SEQUENCE [LARGE SCALE GENOMIC DNA]</scope>
    <source>
        <strain evidence="1 2">58-22</strain>
    </source>
</reference>
<proteinExistence type="predicted"/>
<evidence type="ECO:0000313" key="2">
    <source>
        <dbReference type="Proteomes" id="UP000610527"/>
    </source>
</evidence>
<evidence type="ECO:0000313" key="1">
    <source>
        <dbReference type="EMBL" id="NUI81447.1"/>
    </source>
</evidence>
<accession>A0ABX2LI35</accession>
<organism evidence="1 2">
    <name type="scientific">Staphylococcus borealis</name>
    <dbReference type="NCBI Taxonomy" id="2742203"/>
    <lineage>
        <taxon>Bacteria</taxon>
        <taxon>Bacillati</taxon>
        <taxon>Bacillota</taxon>
        <taxon>Bacilli</taxon>
        <taxon>Bacillales</taxon>
        <taxon>Staphylococcaceae</taxon>
        <taxon>Staphylococcus</taxon>
    </lineage>
</organism>
<dbReference type="RefSeq" id="WP_053028778.1">
    <property type="nucleotide sequence ID" value="NZ_CUEE01000001.1"/>
</dbReference>
<dbReference type="InterPro" id="IPR018691">
    <property type="entry name" value="DUF2188"/>
</dbReference>
<keyword evidence="2" id="KW-1185">Reference proteome</keyword>
<dbReference type="EMBL" id="JABVEG010000001">
    <property type="protein sequence ID" value="NUI81447.1"/>
    <property type="molecule type" value="Genomic_DNA"/>
</dbReference>